<comment type="caution">
    <text evidence="7">The sequence shown here is derived from an EMBL/GenBank/DDBJ whole genome shotgun (WGS) entry which is preliminary data.</text>
</comment>
<evidence type="ECO:0000256" key="1">
    <source>
        <dbReference type="ARBA" id="ARBA00004141"/>
    </source>
</evidence>
<feature type="transmembrane region" description="Helical" evidence="6">
    <location>
        <begin position="391"/>
        <end position="408"/>
    </location>
</feature>
<feature type="transmembrane region" description="Helical" evidence="6">
    <location>
        <begin position="312"/>
        <end position="335"/>
    </location>
</feature>
<name>A0A433D009_9FUNG</name>
<dbReference type="PANTHER" id="PTHR11040:SF44">
    <property type="entry name" value="PROTEIN ZNTC-RELATED"/>
    <property type="match status" value="1"/>
</dbReference>
<feature type="transmembrane region" description="Helical" evidence="6">
    <location>
        <begin position="257"/>
        <end position="276"/>
    </location>
</feature>
<dbReference type="OrthoDB" id="448280at2759"/>
<feature type="compositionally biased region" description="Basic residues" evidence="5">
    <location>
        <begin position="139"/>
        <end position="150"/>
    </location>
</feature>
<protein>
    <submittedName>
        <fullName evidence="7">Zinc/iron permease</fullName>
    </submittedName>
</protein>
<feature type="transmembrane region" description="Helical" evidence="6">
    <location>
        <begin position="347"/>
        <end position="370"/>
    </location>
</feature>
<feature type="transmembrane region" description="Helical" evidence="6">
    <location>
        <begin position="82"/>
        <end position="104"/>
    </location>
</feature>
<dbReference type="InterPro" id="IPR003689">
    <property type="entry name" value="ZIP"/>
</dbReference>
<dbReference type="GO" id="GO:0005385">
    <property type="term" value="F:zinc ion transmembrane transporter activity"/>
    <property type="evidence" value="ECO:0007669"/>
    <property type="project" value="TreeGrafter"/>
</dbReference>
<dbReference type="Proteomes" id="UP000268093">
    <property type="component" value="Unassembled WGS sequence"/>
</dbReference>
<gene>
    <name evidence="7" type="ORF">BC936DRAFT_149851</name>
</gene>
<dbReference type="GO" id="GO:0005886">
    <property type="term" value="C:plasma membrane"/>
    <property type="evidence" value="ECO:0007669"/>
    <property type="project" value="TreeGrafter"/>
</dbReference>
<evidence type="ECO:0000313" key="7">
    <source>
        <dbReference type="EMBL" id="RUP44165.1"/>
    </source>
</evidence>
<evidence type="ECO:0000256" key="6">
    <source>
        <dbReference type="SAM" id="Phobius"/>
    </source>
</evidence>
<feature type="region of interest" description="Disordered" evidence="5">
    <location>
        <begin position="121"/>
        <end position="194"/>
    </location>
</feature>
<sequence>MLRHRQRWIRPSAAHRFRVHHRAHLRLGRFHPARSVAVPGAENTGLHFGTGVILATGFIHMLPAAMSSLTSPCLSSAWTQDYPVYAALFAMFAALFMQLTEQLASENAEKRRRVLLEKEQDAAQPISNDVPGPVFPQLKHSHEHEKHRHNHDHDHPDEADLTSVTTNGNNPHTPTHPVTPLTTVSSATTSVAPTAAARARVEDYAEDVATDITVSHIHSHHTHTHSRGNDHYPHNHHHHHDHGIVFLENERKKISTYILEVGVATHSVIIGIALGVSSKNEFTGLLIALVFHQFFEGFALGARIAEVYTRSVLAAFMSLIFVLTTPLGIAIGIGISSTYNPNSTTALLTQGIFDSISAGILLYMAFVNLIAIEFTQNIRMHELGTRTKVSYYLAMYSGAAIMALIGRWA</sequence>
<dbReference type="AlphaFoldDB" id="A0A433D009"/>
<organism evidence="7 8">
    <name type="scientific">Jimgerdemannia flammicorona</name>
    <dbReference type="NCBI Taxonomy" id="994334"/>
    <lineage>
        <taxon>Eukaryota</taxon>
        <taxon>Fungi</taxon>
        <taxon>Fungi incertae sedis</taxon>
        <taxon>Mucoromycota</taxon>
        <taxon>Mucoromycotina</taxon>
        <taxon>Endogonomycetes</taxon>
        <taxon>Endogonales</taxon>
        <taxon>Endogonaceae</taxon>
        <taxon>Jimgerdemannia</taxon>
    </lineage>
</organism>
<reference evidence="7 8" key="1">
    <citation type="journal article" date="2018" name="New Phytol.">
        <title>Phylogenomics of Endogonaceae and evolution of mycorrhizas within Mucoromycota.</title>
        <authorList>
            <person name="Chang Y."/>
            <person name="Desiro A."/>
            <person name="Na H."/>
            <person name="Sandor L."/>
            <person name="Lipzen A."/>
            <person name="Clum A."/>
            <person name="Barry K."/>
            <person name="Grigoriev I.V."/>
            <person name="Martin F.M."/>
            <person name="Stajich J.E."/>
            <person name="Smith M.E."/>
            <person name="Bonito G."/>
            <person name="Spatafora J.W."/>
        </authorList>
    </citation>
    <scope>NUCLEOTIDE SEQUENCE [LARGE SCALE GENOMIC DNA]</scope>
    <source>
        <strain evidence="7 8">GMNB39</strain>
    </source>
</reference>
<keyword evidence="2 6" id="KW-0812">Transmembrane</keyword>
<feature type="region of interest" description="Disordered" evidence="5">
    <location>
        <begin position="216"/>
        <end position="239"/>
    </location>
</feature>
<feature type="compositionally biased region" description="Basic residues" evidence="5">
    <location>
        <begin position="217"/>
        <end position="226"/>
    </location>
</feature>
<dbReference type="EMBL" id="RBNI01009424">
    <property type="protein sequence ID" value="RUP44165.1"/>
    <property type="molecule type" value="Genomic_DNA"/>
</dbReference>
<evidence type="ECO:0000256" key="4">
    <source>
        <dbReference type="ARBA" id="ARBA00023136"/>
    </source>
</evidence>
<dbReference type="PANTHER" id="PTHR11040">
    <property type="entry name" value="ZINC/IRON TRANSPORTER"/>
    <property type="match status" value="1"/>
</dbReference>
<accession>A0A433D009</accession>
<feature type="compositionally biased region" description="Low complexity" evidence="5">
    <location>
        <begin position="164"/>
        <end position="194"/>
    </location>
</feature>
<keyword evidence="3 6" id="KW-1133">Transmembrane helix</keyword>
<comment type="subcellular location">
    <subcellularLocation>
        <location evidence="1">Membrane</location>
        <topology evidence="1">Multi-pass membrane protein</topology>
    </subcellularLocation>
</comment>
<evidence type="ECO:0000256" key="3">
    <source>
        <dbReference type="ARBA" id="ARBA00022989"/>
    </source>
</evidence>
<dbReference type="Pfam" id="PF02535">
    <property type="entry name" value="Zip"/>
    <property type="match status" value="2"/>
</dbReference>
<feature type="transmembrane region" description="Helical" evidence="6">
    <location>
        <begin position="282"/>
        <end position="300"/>
    </location>
</feature>
<feature type="transmembrane region" description="Helical" evidence="6">
    <location>
        <begin position="44"/>
        <end position="62"/>
    </location>
</feature>
<proteinExistence type="predicted"/>
<evidence type="ECO:0000256" key="2">
    <source>
        <dbReference type="ARBA" id="ARBA00022692"/>
    </source>
</evidence>
<evidence type="ECO:0000313" key="8">
    <source>
        <dbReference type="Proteomes" id="UP000268093"/>
    </source>
</evidence>
<keyword evidence="8" id="KW-1185">Reference proteome</keyword>
<keyword evidence="4 6" id="KW-0472">Membrane</keyword>
<evidence type="ECO:0000256" key="5">
    <source>
        <dbReference type="SAM" id="MobiDB-lite"/>
    </source>
</evidence>